<dbReference type="InterPro" id="IPR004097">
    <property type="entry name" value="DHHA2"/>
</dbReference>
<dbReference type="InterPro" id="IPR038763">
    <property type="entry name" value="DHH_sf"/>
</dbReference>
<organism evidence="3 4">
    <name type="scientific">Zingiber officinale</name>
    <name type="common">Ginger</name>
    <name type="synonym">Amomum zingiber</name>
    <dbReference type="NCBI Taxonomy" id="94328"/>
    <lineage>
        <taxon>Eukaryota</taxon>
        <taxon>Viridiplantae</taxon>
        <taxon>Streptophyta</taxon>
        <taxon>Embryophyta</taxon>
        <taxon>Tracheophyta</taxon>
        <taxon>Spermatophyta</taxon>
        <taxon>Magnoliopsida</taxon>
        <taxon>Liliopsida</taxon>
        <taxon>Zingiberales</taxon>
        <taxon>Zingiberaceae</taxon>
        <taxon>Zingiber</taxon>
    </lineage>
</organism>
<evidence type="ECO:0000313" key="4">
    <source>
        <dbReference type="Proteomes" id="UP000734854"/>
    </source>
</evidence>
<dbReference type="PANTHER" id="PTHR12112:SF52">
    <property type="entry name" value="DHHA2 DOMAIN-CONTAINING PROTEIN"/>
    <property type="match status" value="1"/>
</dbReference>
<dbReference type="Gene3D" id="3.90.1640.10">
    <property type="entry name" value="inorganic pyrophosphatase (n-terminal core)"/>
    <property type="match status" value="1"/>
</dbReference>
<dbReference type="GO" id="GO:0005737">
    <property type="term" value="C:cytoplasm"/>
    <property type="evidence" value="ECO:0007669"/>
    <property type="project" value="InterPro"/>
</dbReference>
<evidence type="ECO:0000259" key="2">
    <source>
        <dbReference type="Pfam" id="PF02833"/>
    </source>
</evidence>
<feature type="compositionally biased region" description="Polar residues" evidence="1">
    <location>
        <begin position="24"/>
        <end position="33"/>
    </location>
</feature>
<evidence type="ECO:0000313" key="3">
    <source>
        <dbReference type="EMBL" id="KAG6468651.1"/>
    </source>
</evidence>
<accession>A0A8J5BX10</accession>
<dbReference type="Pfam" id="PF02833">
    <property type="entry name" value="DHHA2"/>
    <property type="match status" value="1"/>
</dbReference>
<proteinExistence type="predicted"/>
<feature type="domain" description="DHHA2" evidence="2">
    <location>
        <begin position="350"/>
        <end position="490"/>
    </location>
</feature>
<gene>
    <name evidence="3" type="ORF">ZIOFF_073340</name>
</gene>
<evidence type="ECO:0000256" key="1">
    <source>
        <dbReference type="SAM" id="MobiDB-lite"/>
    </source>
</evidence>
<dbReference type="Gene3D" id="3.10.310.20">
    <property type="entry name" value="DHHA2 domain"/>
    <property type="match status" value="1"/>
</dbReference>
<dbReference type="SUPFAM" id="SSF64182">
    <property type="entry name" value="DHH phosphoesterases"/>
    <property type="match status" value="1"/>
</dbReference>
<feature type="compositionally biased region" description="Basic residues" evidence="1">
    <location>
        <begin position="1"/>
        <end position="12"/>
    </location>
</feature>
<feature type="region of interest" description="Disordered" evidence="1">
    <location>
        <begin position="1"/>
        <end position="33"/>
    </location>
</feature>
<sequence length="507" mass="56758">MLSNGKKSKKPHNVNDHQIHEKSMSGSNFSTQAQDVTSSSISHSLSHIWELENKQALALSSSRRDRSDISELKSELEEIHSLSYSELSIAEKYELLSSNSDAGTDLTTNSSSSITCSAQPAAAFYSSISLRNDASVLELCESVDRLNQYLKAAKVELKGGVPGKFLHAVIGQEAADVGSVVSTIACAFFLSETRPSSQICVLPVINCRHSDFVMHSELKWLLKTCRVDESSLVFIDEIDLAYHNRFGNLKLVLVNGHKFPSKKKGVNDAPVEEFNPKEDGSCCTLISEKYAETSPEILAGNGFSRLLLSGILLDTKNMNSSKCTSKDRYMATLLIRGSGRFGCTGLYQILKHKISDISDLRVRDILYKDFKKWGRVSGERSKNIPNTIGMSSIGISVEELLKQEEFAQVEVISFLASEKLRLLMIVSGYYDSLKTFKREILVSTDTPEVMRNFLNFFSINGTNLPLKAMRQLDLREELRAFEIDNMLTSRRSIEKLLEEFNMMLRRH</sequence>
<protein>
    <recommendedName>
        <fullName evidence="2">DHHA2 domain-containing protein</fullName>
    </recommendedName>
</protein>
<dbReference type="GO" id="GO:0004309">
    <property type="term" value="F:exopolyphosphatase activity"/>
    <property type="evidence" value="ECO:0007669"/>
    <property type="project" value="TreeGrafter"/>
</dbReference>
<dbReference type="AlphaFoldDB" id="A0A8J5BX10"/>
<dbReference type="PANTHER" id="PTHR12112">
    <property type="entry name" value="BNIP - RELATED"/>
    <property type="match status" value="1"/>
</dbReference>
<dbReference type="EMBL" id="JACMSC010000022">
    <property type="protein sequence ID" value="KAG6468651.1"/>
    <property type="molecule type" value="Genomic_DNA"/>
</dbReference>
<dbReference type="Proteomes" id="UP000734854">
    <property type="component" value="Unassembled WGS sequence"/>
</dbReference>
<dbReference type="InterPro" id="IPR038222">
    <property type="entry name" value="DHHA2_dom_sf"/>
</dbReference>
<reference evidence="3 4" key="1">
    <citation type="submission" date="2020-08" db="EMBL/GenBank/DDBJ databases">
        <title>Plant Genome Project.</title>
        <authorList>
            <person name="Zhang R.-G."/>
        </authorList>
    </citation>
    <scope>NUCLEOTIDE SEQUENCE [LARGE SCALE GENOMIC DNA]</scope>
    <source>
        <tissue evidence="3">Rhizome</tissue>
    </source>
</reference>
<comment type="caution">
    <text evidence="3">The sequence shown here is derived from an EMBL/GenBank/DDBJ whole genome shotgun (WGS) entry which is preliminary data.</text>
</comment>
<keyword evidence="4" id="KW-1185">Reference proteome</keyword>
<name>A0A8J5BX10_ZINOF</name>
<feature type="compositionally biased region" description="Basic and acidic residues" evidence="1">
    <location>
        <begin position="13"/>
        <end position="23"/>
    </location>
</feature>